<dbReference type="CDD" id="cd04301">
    <property type="entry name" value="NAT_SF"/>
    <property type="match status" value="1"/>
</dbReference>
<dbReference type="SUPFAM" id="SSF55729">
    <property type="entry name" value="Acyl-CoA N-acyltransferases (Nat)"/>
    <property type="match status" value="1"/>
</dbReference>
<dbReference type="InterPro" id="IPR016181">
    <property type="entry name" value="Acyl_CoA_acyltransferase"/>
</dbReference>
<keyword evidence="3" id="KW-1185">Reference proteome</keyword>
<dbReference type="OrthoDB" id="1096234at2"/>
<dbReference type="PROSITE" id="PS51186">
    <property type="entry name" value="GNAT"/>
    <property type="match status" value="1"/>
</dbReference>
<accession>A0A1W2E0G6</accession>
<dbReference type="AlphaFoldDB" id="A0A1W2E0G6"/>
<dbReference type="Proteomes" id="UP000192756">
    <property type="component" value="Unassembled WGS sequence"/>
</dbReference>
<name>A0A1W2E0G6_9SPHI</name>
<dbReference type="GO" id="GO:0016747">
    <property type="term" value="F:acyltransferase activity, transferring groups other than amino-acyl groups"/>
    <property type="evidence" value="ECO:0007669"/>
    <property type="project" value="InterPro"/>
</dbReference>
<dbReference type="EMBL" id="FWXT01000004">
    <property type="protein sequence ID" value="SMD03223.1"/>
    <property type="molecule type" value="Genomic_DNA"/>
</dbReference>
<dbReference type="Pfam" id="PF00583">
    <property type="entry name" value="Acetyltransf_1"/>
    <property type="match status" value="1"/>
</dbReference>
<dbReference type="RefSeq" id="WP_084241139.1">
    <property type="nucleotide sequence ID" value="NZ_FWXT01000004.1"/>
</dbReference>
<organism evidence="2 3">
    <name type="scientific">Pedobacter africanus</name>
    <dbReference type="NCBI Taxonomy" id="151894"/>
    <lineage>
        <taxon>Bacteria</taxon>
        <taxon>Pseudomonadati</taxon>
        <taxon>Bacteroidota</taxon>
        <taxon>Sphingobacteriia</taxon>
        <taxon>Sphingobacteriales</taxon>
        <taxon>Sphingobacteriaceae</taxon>
        <taxon>Pedobacter</taxon>
    </lineage>
</organism>
<dbReference type="InterPro" id="IPR000182">
    <property type="entry name" value="GNAT_dom"/>
</dbReference>
<keyword evidence="2" id="KW-0808">Transferase</keyword>
<reference evidence="3" key="1">
    <citation type="submission" date="2017-04" db="EMBL/GenBank/DDBJ databases">
        <authorList>
            <person name="Varghese N."/>
            <person name="Submissions S."/>
        </authorList>
    </citation>
    <scope>NUCLEOTIDE SEQUENCE [LARGE SCALE GENOMIC DNA]</scope>
    <source>
        <strain evidence="3">DSM 12126</strain>
    </source>
</reference>
<feature type="domain" description="N-acetyltransferase" evidence="1">
    <location>
        <begin position="118"/>
        <end position="249"/>
    </location>
</feature>
<evidence type="ECO:0000259" key="1">
    <source>
        <dbReference type="PROSITE" id="PS51186"/>
    </source>
</evidence>
<gene>
    <name evidence="2" type="ORF">SAMN04488524_4353</name>
</gene>
<protein>
    <submittedName>
        <fullName evidence="2">Acetyltransferase (GNAT) family protein</fullName>
    </submittedName>
</protein>
<evidence type="ECO:0000313" key="2">
    <source>
        <dbReference type="EMBL" id="SMD03223.1"/>
    </source>
</evidence>
<proteinExistence type="predicted"/>
<dbReference type="Gene3D" id="3.40.630.30">
    <property type="match status" value="1"/>
</dbReference>
<evidence type="ECO:0000313" key="3">
    <source>
        <dbReference type="Proteomes" id="UP000192756"/>
    </source>
</evidence>
<dbReference type="STRING" id="151894.SAMN04488524_4353"/>
<sequence length="249" mass="28158">MKTKDQLVKANIDNLIALWKTAGGAFHSYFNKGDYEYVQIPGSEWPNKIWFNRGISRNDAERALAQNSAAGPNLVLPHWDIFGASSLEILEANGFAEKSRQTAMYLELGHRFDEQQRLDFKRVTSTTETMEWATLYPQAFGYSISEAILANTFNEIHYYLACFQDQPIGTAILFQTEEIMGIHGVGISPNARRSGYAEEIMKFLLNRAIDMGARYATLQASDMGRGLYDKLGFKAQFVIKNYIGHPPHL</sequence>